<proteinExistence type="inferred from homology"/>
<reference evidence="3" key="1">
    <citation type="submission" date="2017-07" db="EMBL/GenBank/DDBJ databases">
        <title>Taro Niue Genome Assembly and Annotation.</title>
        <authorList>
            <person name="Atibalentja N."/>
            <person name="Keating K."/>
            <person name="Fields C.J."/>
        </authorList>
    </citation>
    <scope>NUCLEOTIDE SEQUENCE</scope>
    <source>
        <strain evidence="3">Niue_2</strain>
        <tissue evidence="3">Leaf</tissue>
    </source>
</reference>
<dbReference type="InterPro" id="IPR032861">
    <property type="entry name" value="TAXi_N"/>
</dbReference>
<dbReference type="PANTHER" id="PTHR13683">
    <property type="entry name" value="ASPARTYL PROTEASES"/>
    <property type="match status" value="1"/>
</dbReference>
<dbReference type="PROSITE" id="PS51767">
    <property type="entry name" value="PEPTIDASE_A1"/>
    <property type="match status" value="1"/>
</dbReference>
<dbReference type="InterPro" id="IPR021109">
    <property type="entry name" value="Peptidase_aspartic_dom_sf"/>
</dbReference>
<gene>
    <name evidence="3" type="ORF">Taro_044850</name>
</gene>
<keyword evidence="4" id="KW-1185">Reference proteome</keyword>
<dbReference type="GO" id="GO:0006508">
    <property type="term" value="P:proteolysis"/>
    <property type="evidence" value="ECO:0007669"/>
    <property type="project" value="InterPro"/>
</dbReference>
<protein>
    <recommendedName>
        <fullName evidence="2">Peptidase A1 domain-containing protein</fullName>
    </recommendedName>
</protein>
<dbReference type="OrthoDB" id="1727147at2759"/>
<dbReference type="InterPro" id="IPR033121">
    <property type="entry name" value="PEPTIDASE_A1"/>
</dbReference>
<evidence type="ECO:0000256" key="1">
    <source>
        <dbReference type="ARBA" id="ARBA00007447"/>
    </source>
</evidence>
<evidence type="ECO:0000313" key="3">
    <source>
        <dbReference type="EMBL" id="MQM11939.1"/>
    </source>
</evidence>
<comment type="similarity">
    <text evidence="1">Belongs to the peptidase A1 family.</text>
</comment>
<organism evidence="3 4">
    <name type="scientific">Colocasia esculenta</name>
    <name type="common">Wild taro</name>
    <name type="synonym">Arum esculentum</name>
    <dbReference type="NCBI Taxonomy" id="4460"/>
    <lineage>
        <taxon>Eukaryota</taxon>
        <taxon>Viridiplantae</taxon>
        <taxon>Streptophyta</taxon>
        <taxon>Embryophyta</taxon>
        <taxon>Tracheophyta</taxon>
        <taxon>Spermatophyta</taxon>
        <taxon>Magnoliopsida</taxon>
        <taxon>Liliopsida</taxon>
        <taxon>Araceae</taxon>
        <taxon>Aroideae</taxon>
        <taxon>Colocasieae</taxon>
        <taxon>Colocasia</taxon>
    </lineage>
</organism>
<dbReference type="Gene3D" id="2.40.70.10">
    <property type="entry name" value="Acid Proteases"/>
    <property type="match status" value="1"/>
</dbReference>
<name>A0A843WPR4_COLES</name>
<accession>A0A843WPR4</accession>
<sequence>MLMALDTSNDVTWLPCPTCIGFPSSSAIFGFTKSSSFTPIPCGDARCNQVPNPSCQGTNCSFNMTYDSSAFQAVLSRDTLHITDDIFPAYTFNITS</sequence>
<dbReference type="InterPro" id="IPR001461">
    <property type="entry name" value="Aspartic_peptidase_A1"/>
</dbReference>
<evidence type="ECO:0000313" key="4">
    <source>
        <dbReference type="Proteomes" id="UP000652761"/>
    </source>
</evidence>
<dbReference type="Pfam" id="PF14543">
    <property type="entry name" value="TAXi_N"/>
    <property type="match status" value="1"/>
</dbReference>
<dbReference type="SUPFAM" id="SSF50630">
    <property type="entry name" value="Acid proteases"/>
    <property type="match status" value="1"/>
</dbReference>
<comment type="caution">
    <text evidence="3">The sequence shown here is derived from an EMBL/GenBank/DDBJ whole genome shotgun (WGS) entry which is preliminary data.</text>
</comment>
<dbReference type="AlphaFoldDB" id="A0A843WPR4"/>
<dbReference type="Proteomes" id="UP000652761">
    <property type="component" value="Unassembled WGS sequence"/>
</dbReference>
<feature type="domain" description="Peptidase A1" evidence="2">
    <location>
        <begin position="1"/>
        <end position="96"/>
    </location>
</feature>
<evidence type="ECO:0000259" key="2">
    <source>
        <dbReference type="PROSITE" id="PS51767"/>
    </source>
</evidence>
<dbReference type="GO" id="GO:0004190">
    <property type="term" value="F:aspartic-type endopeptidase activity"/>
    <property type="evidence" value="ECO:0007669"/>
    <property type="project" value="InterPro"/>
</dbReference>
<dbReference type="PANTHER" id="PTHR13683:SF798">
    <property type="entry name" value="ASPARTYL PROTEASE AED3-LIKE"/>
    <property type="match status" value="1"/>
</dbReference>
<dbReference type="EMBL" id="NMUH01005150">
    <property type="protein sequence ID" value="MQM11939.1"/>
    <property type="molecule type" value="Genomic_DNA"/>
</dbReference>